<evidence type="ECO:0000256" key="2">
    <source>
        <dbReference type="ARBA" id="ARBA00023242"/>
    </source>
</evidence>
<keyword evidence="5" id="KW-1185">Reference proteome</keyword>
<sequence length="511" mass="58773">MNTLLYEKQNIDAFLKEWDDTAMPLPSLEAEPHLLISKVRKHYLEYLIQLLSSNYETNQKLLGKNIYLPSAIWRCAKIMEINAVKSCMVIDLYRRSILSVIHELKLDTKRGKLNRKLLELLQSPPGNEKKTQTNLDLPKNCNCPCACNMAKTDKKKRKLSPNTINNEQNYPNPYKGNMSDIGILCKDVHTGFKESESDNLYKIPVIMNSRNETPEAILISQTNIEQVLTPKMAESDTSVNQSSKVATMPRMSTDSQEAEDQIMLQLEQIFRVDSNGLEDDLFEGTLCDMLDTTTNGVQDSTKALLDGLDDCSKSLQHNDSAVEDQAAKIKSLDDRLAMLETSGVLQATTVNVPEKPNYENTIKQKKPAQTKWVCELYYQKLYLFEKMDEIRDSNRKKYTRIKDKFLELFGEDSDDEEDVMSPLDETPEFVLSCKERIAPWIVKLLTPHYVKGRIRGKTLFKALAKHLIGLIYQCSHYPSEYEVHSFVNDFLKNHKLIRCEADFREFRIENI</sequence>
<dbReference type="InterPro" id="IPR013257">
    <property type="entry name" value="SRI"/>
</dbReference>
<organism evidence="4 5">
    <name type="scientific">Plutella xylostella</name>
    <name type="common">Diamondback moth</name>
    <name type="synonym">Plutella maculipennis</name>
    <dbReference type="NCBI Taxonomy" id="51655"/>
    <lineage>
        <taxon>Eukaryota</taxon>
        <taxon>Metazoa</taxon>
        <taxon>Ecdysozoa</taxon>
        <taxon>Arthropoda</taxon>
        <taxon>Hexapoda</taxon>
        <taxon>Insecta</taxon>
        <taxon>Pterygota</taxon>
        <taxon>Neoptera</taxon>
        <taxon>Endopterygota</taxon>
        <taxon>Lepidoptera</taxon>
        <taxon>Glossata</taxon>
        <taxon>Ditrysia</taxon>
        <taxon>Yponomeutoidea</taxon>
        <taxon>Plutellidae</taxon>
        <taxon>Plutella</taxon>
    </lineage>
</organism>
<reference evidence="4 5" key="1">
    <citation type="submission" date="2021-06" db="EMBL/GenBank/DDBJ databases">
        <title>A haploid diamondback moth (Plutella xylostella L.) genome assembly resolves 31 chromosomes and identifies a diamide resistance mutation.</title>
        <authorList>
            <person name="Ward C.M."/>
            <person name="Perry K.D."/>
            <person name="Baker G."/>
            <person name="Powis K."/>
            <person name="Heckel D.G."/>
            <person name="Baxter S.W."/>
        </authorList>
    </citation>
    <scope>NUCLEOTIDE SEQUENCE [LARGE SCALE GENOMIC DNA]</scope>
    <source>
        <strain evidence="4 5">LV</strain>
        <tissue evidence="4">Single pupa</tissue>
    </source>
</reference>
<evidence type="ECO:0000256" key="1">
    <source>
        <dbReference type="ARBA" id="ARBA00004123"/>
    </source>
</evidence>
<keyword evidence="2" id="KW-0539">Nucleus</keyword>
<protein>
    <recommendedName>
        <fullName evidence="3">Set2 Rpb1 interacting domain-containing protein</fullName>
    </recommendedName>
</protein>
<gene>
    <name evidence="4" type="ORF">JYU34_005128</name>
</gene>
<dbReference type="EMBL" id="JAHIBW010000007">
    <property type="protein sequence ID" value="KAG7309202.1"/>
    <property type="molecule type" value="Genomic_DNA"/>
</dbReference>
<evidence type="ECO:0000259" key="3">
    <source>
        <dbReference type="Pfam" id="PF08236"/>
    </source>
</evidence>
<accession>A0ABQ7QVX3</accession>
<dbReference type="Proteomes" id="UP000823941">
    <property type="component" value="Chromosome 7"/>
</dbReference>
<comment type="subcellular location">
    <subcellularLocation>
        <location evidence="1">Nucleus</location>
    </subcellularLocation>
</comment>
<comment type="caution">
    <text evidence="4">The sequence shown here is derived from an EMBL/GenBank/DDBJ whole genome shotgun (WGS) entry which is preliminary data.</text>
</comment>
<evidence type="ECO:0000313" key="4">
    <source>
        <dbReference type="EMBL" id="KAG7309202.1"/>
    </source>
</evidence>
<feature type="domain" description="Set2 Rpb1 interacting" evidence="3">
    <location>
        <begin position="436"/>
        <end position="495"/>
    </location>
</feature>
<evidence type="ECO:0000313" key="5">
    <source>
        <dbReference type="Proteomes" id="UP000823941"/>
    </source>
</evidence>
<name>A0ABQ7QVX3_PLUXY</name>
<proteinExistence type="predicted"/>
<dbReference type="Pfam" id="PF08236">
    <property type="entry name" value="SRI"/>
    <property type="match status" value="1"/>
</dbReference>